<evidence type="ECO:0000256" key="3">
    <source>
        <dbReference type="ARBA" id="ARBA00022723"/>
    </source>
</evidence>
<dbReference type="PANTHER" id="PTHR43177:SF5">
    <property type="entry name" value="ANAEROBIC DIMETHYL SULFOXIDE REDUCTASE CHAIN B-RELATED"/>
    <property type="match status" value="1"/>
</dbReference>
<dbReference type="Pfam" id="PF13247">
    <property type="entry name" value="Fer4_11"/>
    <property type="match status" value="1"/>
</dbReference>
<reference evidence="9" key="1">
    <citation type="journal article" date="2020" name="mSystems">
        <title>Genome- and Community-Level Interaction Insights into Carbon Utilization and Element Cycling Functions of Hydrothermarchaeota in Hydrothermal Sediment.</title>
        <authorList>
            <person name="Zhou Z."/>
            <person name="Liu Y."/>
            <person name="Xu W."/>
            <person name="Pan J."/>
            <person name="Luo Z.H."/>
            <person name="Li M."/>
        </authorList>
    </citation>
    <scope>NUCLEOTIDE SEQUENCE [LARGE SCALE GENOMIC DNA]</scope>
    <source>
        <strain evidence="9">HyVt-92</strain>
    </source>
</reference>
<organism evidence="9">
    <name type="scientific">Aerophobetes bacterium</name>
    <dbReference type="NCBI Taxonomy" id="2030807"/>
    <lineage>
        <taxon>Bacteria</taxon>
        <taxon>Candidatus Aerophobota</taxon>
    </lineage>
</organism>
<accession>A0A7V5I0T3</accession>
<dbReference type="Pfam" id="PF12800">
    <property type="entry name" value="Fer4_4"/>
    <property type="match status" value="1"/>
</dbReference>
<keyword evidence="1" id="KW-0813">Transport</keyword>
<evidence type="ECO:0000256" key="6">
    <source>
        <dbReference type="ARBA" id="ARBA00023004"/>
    </source>
</evidence>
<dbReference type="InterPro" id="IPR050954">
    <property type="entry name" value="ET_IronSulfur_Cluster-Binding"/>
</dbReference>
<feature type="domain" description="4Fe-4S ferredoxin-type" evidence="8">
    <location>
        <begin position="84"/>
        <end position="113"/>
    </location>
</feature>
<dbReference type="AlphaFoldDB" id="A0A7V5I0T3"/>
<evidence type="ECO:0000256" key="5">
    <source>
        <dbReference type="ARBA" id="ARBA00022982"/>
    </source>
</evidence>
<dbReference type="PROSITE" id="PS00198">
    <property type="entry name" value="4FE4S_FER_1"/>
    <property type="match status" value="1"/>
</dbReference>
<evidence type="ECO:0000256" key="4">
    <source>
        <dbReference type="ARBA" id="ARBA00022737"/>
    </source>
</evidence>
<dbReference type="PANTHER" id="PTHR43177">
    <property type="entry name" value="PROTEIN NRFC"/>
    <property type="match status" value="1"/>
</dbReference>
<dbReference type="GO" id="GO:0046872">
    <property type="term" value="F:metal ion binding"/>
    <property type="evidence" value="ECO:0007669"/>
    <property type="project" value="UniProtKB-KW"/>
</dbReference>
<keyword evidence="3" id="KW-0479">Metal-binding</keyword>
<dbReference type="GO" id="GO:0051539">
    <property type="term" value="F:4 iron, 4 sulfur cluster binding"/>
    <property type="evidence" value="ECO:0007669"/>
    <property type="project" value="UniProtKB-KW"/>
</dbReference>
<dbReference type="PROSITE" id="PS51379">
    <property type="entry name" value="4FE4S_FER_2"/>
    <property type="match status" value="2"/>
</dbReference>
<evidence type="ECO:0000256" key="2">
    <source>
        <dbReference type="ARBA" id="ARBA00022485"/>
    </source>
</evidence>
<dbReference type="InterPro" id="IPR017900">
    <property type="entry name" value="4Fe4S_Fe_S_CS"/>
</dbReference>
<evidence type="ECO:0000256" key="7">
    <source>
        <dbReference type="ARBA" id="ARBA00023014"/>
    </source>
</evidence>
<sequence>MKRVFVELDKCLGCHSCMIACAVEHSSTKDLFTAVYEKPLPRARIEVKAGKEGSNFPLQCRHCEEPYCVDACIAGAIRKDVKTGLVLADEEKCVGCWMCVMVCPFGVIRPSLLVGKQEKTAVRCDLCQDREIPACVEACPTGALFFGEIEDFKKAVSSRARREGNALSNNR</sequence>
<protein>
    <submittedName>
        <fullName evidence="9">4Fe-4S dicluster domain-containing protein</fullName>
    </submittedName>
</protein>
<evidence type="ECO:0000256" key="1">
    <source>
        <dbReference type="ARBA" id="ARBA00022448"/>
    </source>
</evidence>
<gene>
    <name evidence="9" type="ORF">ENL39_05935</name>
</gene>
<evidence type="ECO:0000313" key="9">
    <source>
        <dbReference type="EMBL" id="HHF99006.1"/>
    </source>
</evidence>
<comment type="caution">
    <text evidence="9">The sequence shown here is derived from an EMBL/GenBank/DDBJ whole genome shotgun (WGS) entry which is preliminary data.</text>
</comment>
<evidence type="ECO:0000259" key="8">
    <source>
        <dbReference type="PROSITE" id="PS51379"/>
    </source>
</evidence>
<dbReference type="Gene3D" id="3.30.70.20">
    <property type="match status" value="2"/>
</dbReference>
<keyword evidence="4" id="KW-0677">Repeat</keyword>
<keyword evidence="2" id="KW-0004">4Fe-4S</keyword>
<name>A0A7V5I0T3_UNCAE</name>
<proteinExistence type="predicted"/>
<keyword evidence="7" id="KW-0411">Iron-sulfur</keyword>
<feature type="domain" description="4Fe-4S ferredoxin-type" evidence="8">
    <location>
        <begin position="2"/>
        <end position="31"/>
    </location>
</feature>
<dbReference type="SUPFAM" id="SSF54862">
    <property type="entry name" value="4Fe-4S ferredoxins"/>
    <property type="match status" value="1"/>
</dbReference>
<dbReference type="Proteomes" id="UP000886070">
    <property type="component" value="Unassembled WGS sequence"/>
</dbReference>
<dbReference type="InterPro" id="IPR017896">
    <property type="entry name" value="4Fe4S_Fe-S-bd"/>
</dbReference>
<keyword evidence="6" id="KW-0408">Iron</keyword>
<keyword evidence="5" id="KW-0249">Electron transport</keyword>
<dbReference type="CDD" id="cd10563">
    <property type="entry name" value="CooF_like"/>
    <property type="match status" value="1"/>
</dbReference>
<dbReference type="EMBL" id="DRTT01000164">
    <property type="protein sequence ID" value="HHF99006.1"/>
    <property type="molecule type" value="Genomic_DNA"/>
</dbReference>